<dbReference type="Proteomes" id="UP000800094">
    <property type="component" value="Unassembled WGS sequence"/>
</dbReference>
<dbReference type="OrthoDB" id="5272500at2759"/>
<organism evidence="2 3">
    <name type="scientific">Trematosphaeria pertusa</name>
    <dbReference type="NCBI Taxonomy" id="390896"/>
    <lineage>
        <taxon>Eukaryota</taxon>
        <taxon>Fungi</taxon>
        <taxon>Dikarya</taxon>
        <taxon>Ascomycota</taxon>
        <taxon>Pezizomycotina</taxon>
        <taxon>Dothideomycetes</taxon>
        <taxon>Pleosporomycetidae</taxon>
        <taxon>Pleosporales</taxon>
        <taxon>Massarineae</taxon>
        <taxon>Trematosphaeriaceae</taxon>
        <taxon>Trematosphaeria</taxon>
    </lineage>
</organism>
<evidence type="ECO:0000313" key="3">
    <source>
        <dbReference type="Proteomes" id="UP000800094"/>
    </source>
</evidence>
<feature type="region of interest" description="Disordered" evidence="1">
    <location>
        <begin position="248"/>
        <end position="270"/>
    </location>
</feature>
<dbReference type="AlphaFoldDB" id="A0A6A6IGH0"/>
<keyword evidence="3" id="KW-1185">Reference proteome</keyword>
<protein>
    <submittedName>
        <fullName evidence="2">Uncharacterized protein</fullName>
    </submittedName>
</protein>
<feature type="region of interest" description="Disordered" evidence="1">
    <location>
        <begin position="162"/>
        <end position="186"/>
    </location>
</feature>
<dbReference type="EMBL" id="ML987194">
    <property type="protein sequence ID" value="KAF2249685.1"/>
    <property type="molecule type" value="Genomic_DNA"/>
</dbReference>
<evidence type="ECO:0000313" key="2">
    <source>
        <dbReference type="EMBL" id="KAF2249685.1"/>
    </source>
</evidence>
<evidence type="ECO:0000256" key="1">
    <source>
        <dbReference type="SAM" id="MobiDB-lite"/>
    </source>
</evidence>
<proteinExistence type="predicted"/>
<gene>
    <name evidence="2" type="ORF">BU26DRAFT_518260</name>
</gene>
<sequence>MDPISNGSESLTQSPFDIPREDVDALCASEGFRVLRSYLAKDADFCALHSACDQPAEETWLLHRDLLHALIMPVVELFRRASALAEAALCTHKSEDLELAFAGEARSAFLWLQCFITEEEEWCRTRGCPACVITATLSTESHIRLTIAASLLSTASVSSPNSSPAASATSSPPTSPISEEPCSSGPSLPPLPHILPALRDALSSDPFWGPDYWSYLFSRASQLSGGIQALITECVDLESLVSSPTQHKPVAKRSVTTPTDQFPVSGGAPEEKGVKLRKSKLAKRQLRMKGEEIELMRRCALQTWARAAFPSKVRGEILGRGEKRVRSLTCP</sequence>
<name>A0A6A6IGH0_9PLEO</name>
<accession>A0A6A6IGH0</accession>
<reference evidence="2" key="1">
    <citation type="journal article" date="2020" name="Stud. Mycol.">
        <title>101 Dothideomycetes genomes: a test case for predicting lifestyles and emergence of pathogens.</title>
        <authorList>
            <person name="Haridas S."/>
            <person name="Albert R."/>
            <person name="Binder M."/>
            <person name="Bloem J."/>
            <person name="Labutti K."/>
            <person name="Salamov A."/>
            <person name="Andreopoulos B."/>
            <person name="Baker S."/>
            <person name="Barry K."/>
            <person name="Bills G."/>
            <person name="Bluhm B."/>
            <person name="Cannon C."/>
            <person name="Castanera R."/>
            <person name="Culley D."/>
            <person name="Daum C."/>
            <person name="Ezra D."/>
            <person name="Gonzalez J."/>
            <person name="Henrissat B."/>
            <person name="Kuo A."/>
            <person name="Liang C."/>
            <person name="Lipzen A."/>
            <person name="Lutzoni F."/>
            <person name="Magnuson J."/>
            <person name="Mondo S."/>
            <person name="Nolan M."/>
            <person name="Ohm R."/>
            <person name="Pangilinan J."/>
            <person name="Park H.-J."/>
            <person name="Ramirez L."/>
            <person name="Alfaro M."/>
            <person name="Sun H."/>
            <person name="Tritt A."/>
            <person name="Yoshinaga Y."/>
            <person name="Zwiers L.-H."/>
            <person name="Turgeon B."/>
            <person name="Goodwin S."/>
            <person name="Spatafora J."/>
            <person name="Crous P."/>
            <person name="Grigoriev I."/>
        </authorList>
    </citation>
    <scope>NUCLEOTIDE SEQUENCE</scope>
    <source>
        <strain evidence="2">CBS 122368</strain>
    </source>
</reference>
<dbReference type="GeneID" id="54582100"/>
<dbReference type="RefSeq" id="XP_033684689.1">
    <property type="nucleotide sequence ID" value="XM_033828770.1"/>
</dbReference>